<sequence length="150" mass="17008">MVKFLLFVFSFLFSCAANATCWQLAEETFHIDGKLLMAIAQVESAMNPRAMGKNSDGSWDTGLMQINSRHLPALRKSGVNEFMLQNDPCISVLTGAAILSDMMMVYGYTWEAVGAYHAGTAKNRHQQRMNYAAKVWRYYLREKEKVVKPE</sequence>
<feature type="domain" description="Transglycosylase SLT" evidence="2">
    <location>
        <begin position="21"/>
        <end position="136"/>
    </location>
</feature>
<gene>
    <name evidence="3" type="ORF">ABU178_00245</name>
</gene>
<feature type="signal peptide" evidence="1">
    <location>
        <begin position="1"/>
        <end position="19"/>
    </location>
</feature>
<dbReference type="Proteomes" id="UP001611251">
    <property type="component" value="Unassembled WGS sequence"/>
</dbReference>
<dbReference type="Gene3D" id="1.10.530.10">
    <property type="match status" value="1"/>
</dbReference>
<dbReference type="PROSITE" id="PS51257">
    <property type="entry name" value="PROKAR_LIPOPROTEIN"/>
    <property type="match status" value="1"/>
</dbReference>
<proteinExistence type="predicted"/>
<dbReference type="CDD" id="cd13400">
    <property type="entry name" value="LT_IagB-like"/>
    <property type="match status" value="1"/>
</dbReference>
<evidence type="ECO:0000313" key="4">
    <source>
        <dbReference type="Proteomes" id="UP001611251"/>
    </source>
</evidence>
<evidence type="ECO:0000313" key="3">
    <source>
        <dbReference type="EMBL" id="MFH8132619.1"/>
    </source>
</evidence>
<reference evidence="3 4" key="1">
    <citation type="submission" date="2024-08" db="EMBL/GenBank/DDBJ databases">
        <title>Pantoea ronii - a newly identified human opportunistic pathogen.</title>
        <authorList>
            <person name="Keidar-Friedman D."/>
            <person name="Sorek N."/>
            <person name="Leshin-Carmel D."/>
            <person name="Tsur A."/>
            <person name="Amsalem M."/>
            <person name="Tolkach D."/>
            <person name="Brosh-Nissimov T."/>
        </authorList>
    </citation>
    <scope>NUCLEOTIDE SEQUENCE [LARGE SCALE GENOMIC DNA]</scope>
    <source>
        <strain evidence="3 4">AA23256</strain>
    </source>
</reference>
<name>A0ABW7PQS2_9GAMM</name>
<dbReference type="InterPro" id="IPR023346">
    <property type="entry name" value="Lysozyme-like_dom_sf"/>
</dbReference>
<dbReference type="InterPro" id="IPR008258">
    <property type="entry name" value="Transglycosylase_SLT_dom_1"/>
</dbReference>
<dbReference type="EMBL" id="JBGFSN010000001">
    <property type="protein sequence ID" value="MFH8132619.1"/>
    <property type="molecule type" value="Genomic_DNA"/>
</dbReference>
<evidence type="ECO:0000259" key="2">
    <source>
        <dbReference type="Pfam" id="PF01464"/>
    </source>
</evidence>
<dbReference type="SUPFAM" id="SSF53955">
    <property type="entry name" value="Lysozyme-like"/>
    <property type="match status" value="1"/>
</dbReference>
<dbReference type="RefSeq" id="WP_397210825.1">
    <property type="nucleotide sequence ID" value="NZ_JBGFSN010000001.1"/>
</dbReference>
<organism evidence="3 4">
    <name type="scientific">Pantoea osteomyelitidis</name>
    <dbReference type="NCBI Taxonomy" id="3230026"/>
    <lineage>
        <taxon>Bacteria</taxon>
        <taxon>Pseudomonadati</taxon>
        <taxon>Pseudomonadota</taxon>
        <taxon>Gammaproteobacteria</taxon>
        <taxon>Enterobacterales</taxon>
        <taxon>Erwiniaceae</taxon>
        <taxon>Pantoea</taxon>
    </lineage>
</organism>
<comment type="caution">
    <text evidence="3">The sequence shown here is derived from an EMBL/GenBank/DDBJ whole genome shotgun (WGS) entry which is preliminary data.</text>
</comment>
<keyword evidence="1" id="KW-0732">Signal</keyword>
<keyword evidence="4" id="KW-1185">Reference proteome</keyword>
<accession>A0ABW7PQS2</accession>
<dbReference type="Pfam" id="PF01464">
    <property type="entry name" value="SLT"/>
    <property type="match status" value="1"/>
</dbReference>
<protein>
    <submittedName>
        <fullName evidence="3">Transglycosylase SLT domain-containing protein</fullName>
    </submittedName>
</protein>
<feature type="chain" id="PRO_5047385106" evidence="1">
    <location>
        <begin position="20"/>
        <end position="150"/>
    </location>
</feature>
<evidence type="ECO:0000256" key="1">
    <source>
        <dbReference type="SAM" id="SignalP"/>
    </source>
</evidence>